<keyword evidence="3" id="KW-0472">Membrane</keyword>
<protein>
    <submittedName>
        <fullName evidence="5">TULIP family P47-like protein</fullName>
    </submittedName>
</protein>
<keyword evidence="6" id="KW-1185">Reference proteome</keyword>
<feature type="domain" description="Protein OrfX2/OrfX3/P47" evidence="4">
    <location>
        <begin position="11"/>
        <end position="463"/>
    </location>
</feature>
<dbReference type="Proteomes" id="UP001629059">
    <property type="component" value="Unassembled WGS sequence"/>
</dbReference>
<organism evidence="5 6">
    <name type="scientific">Flavobacterium rhizophilum</name>
    <dbReference type="NCBI Taxonomy" id="3163296"/>
    <lineage>
        <taxon>Bacteria</taxon>
        <taxon>Pseudomonadati</taxon>
        <taxon>Bacteroidota</taxon>
        <taxon>Flavobacteriia</taxon>
        <taxon>Flavobacteriales</taxon>
        <taxon>Flavobacteriaceae</taxon>
        <taxon>Flavobacterium</taxon>
    </lineage>
</organism>
<evidence type="ECO:0000256" key="3">
    <source>
        <dbReference type="SAM" id="Phobius"/>
    </source>
</evidence>
<keyword evidence="3" id="KW-0812">Transmembrane</keyword>
<evidence type="ECO:0000256" key="1">
    <source>
        <dbReference type="ARBA" id="ARBA00023026"/>
    </source>
</evidence>
<dbReference type="InterPro" id="IPR010567">
    <property type="entry name" value="OrfX2/OrfX3/P47"/>
</dbReference>
<evidence type="ECO:0000313" key="5">
    <source>
        <dbReference type="EMBL" id="MFL9838990.1"/>
    </source>
</evidence>
<evidence type="ECO:0000259" key="4">
    <source>
        <dbReference type="Pfam" id="PF06597"/>
    </source>
</evidence>
<dbReference type="Pfam" id="PF06597">
    <property type="entry name" value="Clostridium_P47"/>
    <property type="match status" value="1"/>
</dbReference>
<keyword evidence="1" id="KW-0843">Virulence</keyword>
<accession>A0ABW8YGE0</accession>
<comment type="caution">
    <text evidence="5">The sequence shown here is derived from an EMBL/GenBank/DDBJ whole genome shotgun (WGS) entry which is preliminary data.</text>
</comment>
<reference evidence="5 6" key="1">
    <citation type="submission" date="2024-06" db="EMBL/GenBank/DDBJ databases">
        <authorList>
            <person name="Kaempfer P."/>
            <person name="Viver T."/>
        </authorList>
    </citation>
    <scope>NUCLEOTIDE SEQUENCE [LARGE SCALE GENOMIC DNA]</scope>
    <source>
        <strain evidence="5 6">ST-75</strain>
    </source>
</reference>
<proteinExistence type="inferred from homology"/>
<evidence type="ECO:0000256" key="2">
    <source>
        <dbReference type="ARBA" id="ARBA00035010"/>
    </source>
</evidence>
<dbReference type="EMBL" id="JBELQB010000014">
    <property type="protein sequence ID" value="MFL9838990.1"/>
    <property type="molecule type" value="Genomic_DNA"/>
</dbReference>
<keyword evidence="3" id="KW-1133">Transmembrane helix</keyword>
<evidence type="ECO:0000313" key="6">
    <source>
        <dbReference type="Proteomes" id="UP001629059"/>
    </source>
</evidence>
<dbReference type="RefSeq" id="WP_408075934.1">
    <property type="nucleotide sequence ID" value="NZ_JBELQB010000014.1"/>
</dbReference>
<feature type="transmembrane region" description="Helical" evidence="3">
    <location>
        <begin position="375"/>
        <end position="408"/>
    </location>
</feature>
<gene>
    <name evidence="5" type="ORF">ABS768_15890</name>
</gene>
<sequence>MTDTDGKAVYTFGWDTSFGIPVPDANKAIVDKKSSPKKFSYGESSFSLTSDFGNWQICEGGSGKNIRFTIPLSNIVLTYTSNNNVVKCDSGTAVMEVNMHYVPHNETAAADGVKSNPKALIVKSTSDSESEPAAVLVSLELSKDLGTVSEAIIQEGLKNWLNENLEEFNHIFSVVDLDRMIDQGKWGFVTPNYTGYAFLDGKTLDDSILGVLTMTGDRNGDELANQVSNDIIPEKSKAGFLVSQKRTLSDLVRPAIEQAYPGLNKDNFLLNDAGTKLYLKEGVSVNIQPVDHDGSTYQPVLKQLSVESDGQILTLQSYTETEIVAGITAQCTATNWYKIELGTSDKGQTLKFIEAQPADIVHNIHQSEGSIITQIIIAIVAAVALIILAIVTSGAALIVGGLIAGLILGADMIVPDVIKAVNTDTSPAIDLLLINAVSPIKWTDSSDFKLNYASLNVSMQLGGDPLFI</sequence>
<comment type="similarity">
    <text evidence="2">Belongs to the TULIP P47 family.</text>
</comment>
<name>A0ABW8YGE0_9FLAO</name>